<dbReference type="Pfam" id="PF01757">
    <property type="entry name" value="Acyl_transf_3"/>
    <property type="match status" value="1"/>
</dbReference>
<organism evidence="3 4">
    <name type="scientific">Knoellia aerolata DSM 18566</name>
    <dbReference type="NCBI Taxonomy" id="1385519"/>
    <lineage>
        <taxon>Bacteria</taxon>
        <taxon>Bacillati</taxon>
        <taxon>Actinomycetota</taxon>
        <taxon>Actinomycetes</taxon>
        <taxon>Micrococcales</taxon>
        <taxon>Intrasporangiaceae</taxon>
        <taxon>Knoellia</taxon>
    </lineage>
</organism>
<dbReference type="EMBL" id="AVPL01000002">
    <property type="protein sequence ID" value="KGN42885.1"/>
    <property type="molecule type" value="Genomic_DNA"/>
</dbReference>
<feature type="transmembrane region" description="Helical" evidence="1">
    <location>
        <begin position="325"/>
        <end position="347"/>
    </location>
</feature>
<dbReference type="PANTHER" id="PTHR23028:SF53">
    <property type="entry name" value="ACYL_TRANSF_3 DOMAIN-CONTAINING PROTEIN"/>
    <property type="match status" value="1"/>
</dbReference>
<dbReference type="GO" id="GO:0016747">
    <property type="term" value="F:acyltransferase activity, transferring groups other than amino-acyl groups"/>
    <property type="evidence" value="ECO:0007669"/>
    <property type="project" value="InterPro"/>
</dbReference>
<feature type="transmembrane region" description="Helical" evidence="1">
    <location>
        <begin position="300"/>
        <end position="319"/>
    </location>
</feature>
<comment type="caution">
    <text evidence="3">The sequence shown here is derived from an EMBL/GenBank/DDBJ whole genome shotgun (WGS) entry which is preliminary data.</text>
</comment>
<keyword evidence="1" id="KW-1133">Transmembrane helix</keyword>
<dbReference type="InterPro" id="IPR050879">
    <property type="entry name" value="Acyltransferase_3"/>
</dbReference>
<feature type="transmembrane region" description="Helical" evidence="1">
    <location>
        <begin position="46"/>
        <end position="64"/>
    </location>
</feature>
<keyword evidence="4" id="KW-1185">Reference proteome</keyword>
<reference evidence="3 4" key="1">
    <citation type="submission" date="2013-08" db="EMBL/GenBank/DDBJ databases">
        <title>The genome sequence of Knoellia aerolata.</title>
        <authorList>
            <person name="Zhu W."/>
            <person name="Wang G."/>
        </authorList>
    </citation>
    <scope>NUCLEOTIDE SEQUENCE [LARGE SCALE GENOMIC DNA]</scope>
    <source>
        <strain evidence="3 4">DSM 18566</strain>
    </source>
</reference>
<evidence type="ECO:0000313" key="3">
    <source>
        <dbReference type="EMBL" id="KGN42885.1"/>
    </source>
</evidence>
<proteinExistence type="predicted"/>
<dbReference type="PANTHER" id="PTHR23028">
    <property type="entry name" value="ACETYLTRANSFERASE"/>
    <property type="match status" value="1"/>
</dbReference>
<feature type="transmembrane region" description="Helical" evidence="1">
    <location>
        <begin position="85"/>
        <end position="102"/>
    </location>
</feature>
<dbReference type="GO" id="GO:0009103">
    <property type="term" value="P:lipopolysaccharide biosynthetic process"/>
    <property type="evidence" value="ECO:0007669"/>
    <property type="project" value="TreeGrafter"/>
</dbReference>
<protein>
    <recommendedName>
        <fullName evidence="2">Acyltransferase 3 domain-containing protein</fullName>
    </recommendedName>
</protein>
<feature type="transmembrane region" description="Helical" evidence="1">
    <location>
        <begin position="260"/>
        <end position="279"/>
    </location>
</feature>
<feature type="transmembrane region" description="Helical" evidence="1">
    <location>
        <begin position="159"/>
        <end position="177"/>
    </location>
</feature>
<accession>A0A0A0JZH7</accession>
<dbReference type="STRING" id="1385519.N801_11250"/>
<keyword evidence="1" id="KW-0812">Transmembrane</keyword>
<feature type="transmembrane region" description="Helical" evidence="1">
    <location>
        <begin position="122"/>
        <end position="147"/>
    </location>
</feature>
<feature type="transmembrane region" description="Helical" evidence="1">
    <location>
        <begin position="197"/>
        <end position="214"/>
    </location>
</feature>
<sequence length="385" mass="41040">MVTVIPALDGLRALAAGLVLLTHAAFLTGFGATGGLVGRLWSRGDFGVAIFFALSGFLLHRGLIAADVDGRLDVFGYAVRRAARLLPAYWLVLAVVAVGATPPLRDVVIHAAALQIYWPDAWIGAFGQSWSIATEIAFYVSLPLAVLGLRPLRRRHAHAPLTVLCLLAVALTTTSGLGGDAVVGEDIFYDRWLHSRAPHFLLGMICAETFLARGHRVSHLLTRWGGDVVACLAVAGGAYLLATTPIAGGLDLSPGTSTDVVVRTALSGVVALGLLLPLTHGGPSGYRTVLSHPTVRHLGVISYGLFLWHVPVFIALYAVSGVPEFTGALLPLLALGVPLSLGLAAATHRWVEVPSSRLAGRFLARRRRREDERREHEDAHAPLHR</sequence>
<feature type="transmembrane region" description="Helical" evidence="1">
    <location>
        <begin position="12"/>
        <end position="34"/>
    </location>
</feature>
<dbReference type="eggNOG" id="COG1835">
    <property type="taxonomic scope" value="Bacteria"/>
</dbReference>
<keyword evidence="1" id="KW-0472">Membrane</keyword>
<name>A0A0A0JZH7_9MICO</name>
<gene>
    <name evidence="3" type="ORF">N801_11250</name>
</gene>
<dbReference type="InterPro" id="IPR002656">
    <property type="entry name" value="Acyl_transf_3_dom"/>
</dbReference>
<evidence type="ECO:0000256" key="1">
    <source>
        <dbReference type="SAM" id="Phobius"/>
    </source>
</evidence>
<evidence type="ECO:0000259" key="2">
    <source>
        <dbReference type="Pfam" id="PF01757"/>
    </source>
</evidence>
<evidence type="ECO:0000313" key="4">
    <source>
        <dbReference type="Proteomes" id="UP000030013"/>
    </source>
</evidence>
<dbReference type="GO" id="GO:0016020">
    <property type="term" value="C:membrane"/>
    <property type="evidence" value="ECO:0007669"/>
    <property type="project" value="TreeGrafter"/>
</dbReference>
<feature type="domain" description="Acyltransferase 3" evidence="2">
    <location>
        <begin position="6"/>
        <end position="345"/>
    </location>
</feature>
<dbReference type="Proteomes" id="UP000030013">
    <property type="component" value="Unassembled WGS sequence"/>
</dbReference>
<feature type="transmembrane region" description="Helical" evidence="1">
    <location>
        <begin position="226"/>
        <end position="248"/>
    </location>
</feature>
<dbReference type="AlphaFoldDB" id="A0A0A0JZH7"/>